<sequence length="387" mass="43354">MALSRMSVHDLMGNTHNKGRTKKKQVLGKEGASTFHSRDESDHVDEIYDQGLRHFRESELKRQEDMRKIKPQNPNLDVKKEGDVQEERNAQTVHGTSNGTLSSDLYQGLSNLVMEDQDRNLHDNHASPQDAISCNDGRNLNNASDDCHDLSQEQQSGLNQANGPSDVADGAPVTDPSIHELELRESCIPNSLGPGTMSYTSSYEKPDSNPSTNTNCGIEAAESIRKTPAHKKTPEEQNEHSPTSSVPPTPQPKSESCSPETSQIVPGGHLKGSGQDEEAEKKKSPEQLKVLEVVRDGSEFSDKLSKYLDREMRVIKCWKHLAYVLCVPSDETRKFEMYSEHSPTEDLFVYLAEVWHPDLKVKELKQKLQKIHRNDLIESLNTGTVMF</sequence>
<feature type="compositionally biased region" description="Basic and acidic residues" evidence="1">
    <location>
        <begin position="77"/>
        <end position="89"/>
    </location>
</feature>
<evidence type="ECO:0000256" key="1">
    <source>
        <dbReference type="SAM" id="MobiDB-lite"/>
    </source>
</evidence>
<keyword evidence="4" id="KW-1185">Reference proteome</keyword>
<name>A0A2B4RRK5_STYPI</name>
<dbReference type="SUPFAM" id="SSF47986">
    <property type="entry name" value="DEATH domain"/>
    <property type="match status" value="1"/>
</dbReference>
<feature type="region of interest" description="Disordered" evidence="1">
    <location>
        <begin position="121"/>
        <end position="285"/>
    </location>
</feature>
<gene>
    <name evidence="3" type="ORF">AWC38_SpisGene16162</name>
</gene>
<evidence type="ECO:0000313" key="3">
    <source>
        <dbReference type="EMBL" id="PFX19429.1"/>
    </source>
</evidence>
<feature type="compositionally biased region" description="Polar residues" evidence="1">
    <location>
        <begin position="90"/>
        <end position="102"/>
    </location>
</feature>
<comment type="caution">
    <text evidence="3">The sequence shown here is derived from an EMBL/GenBank/DDBJ whole genome shotgun (WGS) entry which is preliminary data.</text>
</comment>
<feature type="compositionally biased region" description="Polar residues" evidence="1">
    <location>
        <begin position="197"/>
        <end position="216"/>
    </location>
</feature>
<feature type="region of interest" description="Disordered" evidence="1">
    <location>
        <begin position="1"/>
        <end position="43"/>
    </location>
</feature>
<dbReference type="GO" id="GO:0007165">
    <property type="term" value="P:signal transduction"/>
    <property type="evidence" value="ECO:0007669"/>
    <property type="project" value="InterPro"/>
</dbReference>
<feature type="compositionally biased region" description="Polar residues" evidence="1">
    <location>
        <begin position="152"/>
        <end position="163"/>
    </location>
</feature>
<feature type="compositionally biased region" description="Polar residues" evidence="1">
    <location>
        <begin position="255"/>
        <end position="264"/>
    </location>
</feature>
<accession>A0A2B4RRK5</accession>
<dbReference type="OrthoDB" id="5989737at2759"/>
<evidence type="ECO:0000313" key="4">
    <source>
        <dbReference type="Proteomes" id="UP000225706"/>
    </source>
</evidence>
<proteinExistence type="predicted"/>
<feature type="region of interest" description="Disordered" evidence="1">
    <location>
        <begin position="72"/>
        <end position="102"/>
    </location>
</feature>
<organism evidence="3 4">
    <name type="scientific">Stylophora pistillata</name>
    <name type="common">Smooth cauliflower coral</name>
    <dbReference type="NCBI Taxonomy" id="50429"/>
    <lineage>
        <taxon>Eukaryota</taxon>
        <taxon>Metazoa</taxon>
        <taxon>Cnidaria</taxon>
        <taxon>Anthozoa</taxon>
        <taxon>Hexacorallia</taxon>
        <taxon>Scleractinia</taxon>
        <taxon>Astrocoeniina</taxon>
        <taxon>Pocilloporidae</taxon>
        <taxon>Stylophora</taxon>
    </lineage>
</organism>
<dbReference type="AlphaFoldDB" id="A0A2B4RRK5"/>
<feature type="domain" description="Death" evidence="2">
    <location>
        <begin position="318"/>
        <end position="384"/>
    </location>
</feature>
<dbReference type="InterPro" id="IPR011029">
    <property type="entry name" value="DEATH-like_dom_sf"/>
</dbReference>
<reference evidence="4" key="1">
    <citation type="journal article" date="2017" name="bioRxiv">
        <title>Comparative analysis of the genomes of Stylophora pistillata and Acropora digitifera provides evidence for extensive differences between species of corals.</title>
        <authorList>
            <person name="Voolstra C.R."/>
            <person name="Li Y."/>
            <person name="Liew Y.J."/>
            <person name="Baumgarten S."/>
            <person name="Zoccola D."/>
            <person name="Flot J.-F."/>
            <person name="Tambutte S."/>
            <person name="Allemand D."/>
            <person name="Aranda M."/>
        </authorList>
    </citation>
    <scope>NUCLEOTIDE SEQUENCE [LARGE SCALE GENOMIC DNA]</scope>
</reference>
<dbReference type="PROSITE" id="PS50017">
    <property type="entry name" value="DEATH_DOMAIN"/>
    <property type="match status" value="1"/>
</dbReference>
<dbReference type="EMBL" id="LSMT01000360">
    <property type="protein sequence ID" value="PFX19429.1"/>
    <property type="molecule type" value="Genomic_DNA"/>
</dbReference>
<dbReference type="Proteomes" id="UP000225706">
    <property type="component" value="Unassembled WGS sequence"/>
</dbReference>
<dbReference type="Gene3D" id="1.10.533.10">
    <property type="entry name" value="Death Domain, Fas"/>
    <property type="match status" value="1"/>
</dbReference>
<feature type="compositionally biased region" description="Basic residues" evidence="1">
    <location>
        <begin position="17"/>
        <end position="26"/>
    </location>
</feature>
<dbReference type="InterPro" id="IPR000488">
    <property type="entry name" value="Death_dom"/>
</dbReference>
<feature type="compositionally biased region" description="Polar residues" evidence="1">
    <location>
        <begin position="126"/>
        <end position="144"/>
    </location>
</feature>
<evidence type="ECO:0000259" key="2">
    <source>
        <dbReference type="PROSITE" id="PS50017"/>
    </source>
</evidence>
<protein>
    <recommendedName>
        <fullName evidence="2">Death domain-containing protein</fullName>
    </recommendedName>
</protein>